<evidence type="ECO:0000256" key="1">
    <source>
        <dbReference type="SAM" id="SignalP"/>
    </source>
</evidence>
<feature type="chain" id="PRO_5046395659" description="Right handed beta helix domain-containing protein" evidence="1">
    <location>
        <begin position="25"/>
        <end position="366"/>
    </location>
</feature>
<evidence type="ECO:0008006" key="4">
    <source>
        <dbReference type="Google" id="ProtNLM"/>
    </source>
</evidence>
<accession>A0ABV0A5Y7</accession>
<name>A0ABV0A5Y7_9FLAO</name>
<organism evidence="2 3">
    <name type="scientific">Mariniflexile soesokkakense</name>
    <dbReference type="NCBI Taxonomy" id="1343160"/>
    <lineage>
        <taxon>Bacteria</taxon>
        <taxon>Pseudomonadati</taxon>
        <taxon>Bacteroidota</taxon>
        <taxon>Flavobacteriia</taxon>
        <taxon>Flavobacteriales</taxon>
        <taxon>Flavobacteriaceae</taxon>
        <taxon>Mariniflexile</taxon>
    </lineage>
</organism>
<evidence type="ECO:0000313" key="2">
    <source>
        <dbReference type="EMBL" id="MEN3322357.1"/>
    </source>
</evidence>
<dbReference type="Proteomes" id="UP001416393">
    <property type="component" value="Unassembled WGS sequence"/>
</dbReference>
<reference evidence="2 3" key="1">
    <citation type="submission" date="2024-01" db="EMBL/GenBank/DDBJ databases">
        <title>Mariniflexile litorale sp. nov., isolated from the shallow sediments of the Sea of Japan.</title>
        <authorList>
            <person name="Romanenko L."/>
            <person name="Bystritskaya E."/>
            <person name="Isaeva M."/>
        </authorList>
    </citation>
    <scope>NUCLEOTIDE SEQUENCE [LARGE SCALE GENOMIC DNA]</scope>
    <source>
        <strain evidence="2 3">KCTC 32427</strain>
    </source>
</reference>
<proteinExistence type="predicted"/>
<keyword evidence="1" id="KW-0732">Signal</keyword>
<feature type="signal peptide" evidence="1">
    <location>
        <begin position="1"/>
        <end position="24"/>
    </location>
</feature>
<sequence length="366" mass="39276">MKPTLFYFSTALTILFLVSNNAYAKIWRVNSQSNFNNTSNWGENYGGTPSYPVFKQINEAVASASVVAGDTLHIEGSVITYNDAIITKRLVIIGPGYFLTENTNVSNTTYDAKIGWIQFNPGSEYSQLIGMNIINDGNTADGKVYVTVNDITVKRCRMERGVQFGTLLTDVYILQNYFAAGTNTIYTNGNTAFVSPSNIYFNNNICLTTLLWANKNILECNNNVFAGPANVLNLDFNTGSFKNNILKSAGITANINGGANNNVQYNTVSNSGVFVGTTGNVWEPNMTALFVTNSTSDGNYKLQAAATNNVAGSDGAERGAFGGASVIKRYTLSGLAAIPVAYDVTTNGVSQPGTGLLVSVKARTIN</sequence>
<dbReference type="EMBL" id="JAZHYP010000001">
    <property type="protein sequence ID" value="MEN3322357.1"/>
    <property type="molecule type" value="Genomic_DNA"/>
</dbReference>
<gene>
    <name evidence="2" type="ORF">VP395_01335</name>
</gene>
<keyword evidence="3" id="KW-1185">Reference proteome</keyword>
<comment type="caution">
    <text evidence="2">The sequence shown here is derived from an EMBL/GenBank/DDBJ whole genome shotgun (WGS) entry which is preliminary data.</text>
</comment>
<dbReference type="RefSeq" id="WP_346239902.1">
    <property type="nucleotide sequence ID" value="NZ_JAZHYP010000001.1"/>
</dbReference>
<evidence type="ECO:0000313" key="3">
    <source>
        <dbReference type="Proteomes" id="UP001416393"/>
    </source>
</evidence>
<protein>
    <recommendedName>
        <fullName evidence="4">Right handed beta helix domain-containing protein</fullName>
    </recommendedName>
</protein>